<dbReference type="CDD" id="cd15314">
    <property type="entry name" value="7tmA_TAAR1"/>
    <property type="match status" value="1"/>
</dbReference>
<evidence type="ECO:0000256" key="2">
    <source>
        <dbReference type="ARBA" id="ARBA00004651"/>
    </source>
</evidence>
<dbReference type="InterPro" id="IPR050569">
    <property type="entry name" value="TAAR"/>
</dbReference>
<evidence type="ECO:0000256" key="10">
    <source>
        <dbReference type="ARBA" id="ARBA00023170"/>
    </source>
</evidence>
<keyword evidence="10 14" id="KW-0675">Receptor</keyword>
<dbReference type="InterPro" id="IPR009133">
    <property type="entry name" value="TAAR1"/>
</dbReference>
<name>A0A8C4RI85_ERPCA</name>
<evidence type="ECO:0000256" key="7">
    <source>
        <dbReference type="ARBA" id="ARBA00023040"/>
    </source>
</evidence>
<evidence type="ECO:0000313" key="17">
    <source>
        <dbReference type="Ensembl" id="ENSECRP00000002509.1"/>
    </source>
</evidence>
<evidence type="ECO:0000256" key="8">
    <source>
        <dbReference type="ARBA" id="ARBA00023136"/>
    </source>
</evidence>
<dbReference type="PROSITE" id="PS50262">
    <property type="entry name" value="G_PROTEIN_RECEP_F1_2"/>
    <property type="match status" value="1"/>
</dbReference>
<evidence type="ECO:0000256" key="6">
    <source>
        <dbReference type="ARBA" id="ARBA00022989"/>
    </source>
</evidence>
<accession>A0A8C4RI85</accession>
<evidence type="ECO:0000256" key="14">
    <source>
        <dbReference type="RuleBase" id="RU000688"/>
    </source>
</evidence>
<feature type="domain" description="G-protein coupled receptors family 1 profile" evidence="16">
    <location>
        <begin position="50"/>
        <end position="314"/>
    </location>
</feature>
<keyword evidence="18" id="KW-1185">Reference proteome</keyword>
<evidence type="ECO:0000259" key="16">
    <source>
        <dbReference type="PROSITE" id="PS50262"/>
    </source>
</evidence>
<evidence type="ECO:0000256" key="15">
    <source>
        <dbReference type="SAM" id="Phobius"/>
    </source>
</evidence>
<dbReference type="PRINTS" id="PR00237">
    <property type="entry name" value="GPCRRHODOPSN"/>
</dbReference>
<dbReference type="PANTHER" id="PTHR24249:SF415">
    <property type="entry name" value="TRACE AMINE-ASSOCIATED RECEPTOR 1"/>
    <property type="match status" value="1"/>
</dbReference>
<dbReference type="PANTHER" id="PTHR24249">
    <property type="entry name" value="HISTAMINE RECEPTOR-RELATED G-PROTEIN COUPLED RECEPTOR"/>
    <property type="match status" value="1"/>
</dbReference>
<proteinExistence type="inferred from homology"/>
<keyword evidence="5" id="KW-0256">Endoplasmic reticulum</keyword>
<dbReference type="PRINTS" id="PR01831">
    <property type="entry name" value="TRACEAMINE1R"/>
</dbReference>
<feature type="transmembrane region" description="Helical" evidence="15">
    <location>
        <begin position="70"/>
        <end position="88"/>
    </location>
</feature>
<reference evidence="17" key="2">
    <citation type="submission" date="2025-08" db="UniProtKB">
        <authorList>
            <consortium name="Ensembl"/>
        </authorList>
    </citation>
    <scope>IDENTIFICATION</scope>
</reference>
<feature type="transmembrane region" description="Helical" evidence="15">
    <location>
        <begin position="202"/>
        <end position="223"/>
    </location>
</feature>
<gene>
    <name evidence="17" type="primary">LOC114647568</name>
</gene>
<protein>
    <recommendedName>
        <fullName evidence="13">Trace amine-associated receptor 1</fullName>
    </recommendedName>
</protein>
<dbReference type="GO" id="GO:0001594">
    <property type="term" value="F:trace-amine receptor activity"/>
    <property type="evidence" value="ECO:0007669"/>
    <property type="project" value="InterPro"/>
</dbReference>
<evidence type="ECO:0000256" key="12">
    <source>
        <dbReference type="ARBA" id="ARBA00023224"/>
    </source>
</evidence>
<dbReference type="AlphaFoldDB" id="A0A8C4RI85"/>
<dbReference type="InterPro" id="IPR009132">
    <property type="entry name" value="TAAR_fam"/>
</dbReference>
<dbReference type="GeneID" id="114647568"/>
<dbReference type="Gene3D" id="1.20.1070.10">
    <property type="entry name" value="Rhodopsin 7-helix transmembrane proteins"/>
    <property type="match status" value="1"/>
</dbReference>
<feature type="transmembrane region" description="Helical" evidence="15">
    <location>
        <begin position="34"/>
        <end position="58"/>
    </location>
</feature>
<dbReference type="GO" id="GO:0005789">
    <property type="term" value="C:endoplasmic reticulum membrane"/>
    <property type="evidence" value="ECO:0007669"/>
    <property type="project" value="UniProtKB-SubCell"/>
</dbReference>
<evidence type="ECO:0000256" key="3">
    <source>
        <dbReference type="ARBA" id="ARBA00022475"/>
    </source>
</evidence>
<evidence type="ECO:0000256" key="13">
    <source>
        <dbReference type="ARBA" id="ARBA00039439"/>
    </source>
</evidence>
<dbReference type="GeneTree" id="ENSGT00950000182934"/>
<comment type="similarity">
    <text evidence="14">Belongs to the G-protein coupled receptor 1 family.</text>
</comment>
<dbReference type="OrthoDB" id="5959645at2759"/>
<reference evidence="17" key="1">
    <citation type="submission" date="2021-06" db="EMBL/GenBank/DDBJ databases">
        <authorList>
            <consortium name="Wellcome Sanger Institute Data Sharing"/>
        </authorList>
    </citation>
    <scope>NUCLEOTIDE SEQUENCE [LARGE SCALE GENOMIC DNA]</scope>
</reference>
<organism evidence="17 18">
    <name type="scientific">Erpetoichthys calabaricus</name>
    <name type="common">Rope fish</name>
    <name type="synonym">Calamoichthys calabaricus</name>
    <dbReference type="NCBI Taxonomy" id="27687"/>
    <lineage>
        <taxon>Eukaryota</taxon>
        <taxon>Metazoa</taxon>
        <taxon>Chordata</taxon>
        <taxon>Craniata</taxon>
        <taxon>Vertebrata</taxon>
        <taxon>Euteleostomi</taxon>
        <taxon>Actinopterygii</taxon>
        <taxon>Polypteriformes</taxon>
        <taxon>Polypteridae</taxon>
        <taxon>Erpetoichthys</taxon>
    </lineage>
</organism>
<evidence type="ECO:0000256" key="5">
    <source>
        <dbReference type="ARBA" id="ARBA00022824"/>
    </source>
</evidence>
<dbReference type="Proteomes" id="UP000694620">
    <property type="component" value="Chromosome 3"/>
</dbReference>
<dbReference type="Pfam" id="PF00001">
    <property type="entry name" value="7tm_1"/>
    <property type="match status" value="1"/>
</dbReference>
<keyword evidence="3" id="KW-1003">Cell membrane</keyword>
<dbReference type="InterPro" id="IPR017452">
    <property type="entry name" value="GPCR_Rhodpsn_7TM"/>
</dbReference>
<comment type="subcellular location">
    <subcellularLocation>
        <location evidence="2">Cell membrane</location>
        <topology evidence="2">Multi-pass membrane protein</topology>
    </subcellularLocation>
    <subcellularLocation>
        <location evidence="1">Endoplasmic reticulum membrane</location>
        <topology evidence="1">Multi-pass membrane protein</topology>
    </subcellularLocation>
</comment>
<keyword evidence="12 14" id="KW-0807">Transducer</keyword>
<feature type="transmembrane region" description="Helical" evidence="15">
    <location>
        <begin position="149"/>
        <end position="171"/>
    </location>
</feature>
<dbReference type="SUPFAM" id="SSF81321">
    <property type="entry name" value="Family A G protein-coupled receptor-like"/>
    <property type="match status" value="1"/>
</dbReference>
<reference evidence="17" key="3">
    <citation type="submission" date="2025-09" db="UniProtKB">
        <authorList>
            <consortium name="Ensembl"/>
        </authorList>
    </citation>
    <scope>IDENTIFICATION</scope>
</reference>
<dbReference type="Ensembl" id="ENSECRT00000002543.1">
    <property type="protein sequence ID" value="ENSECRP00000002509.1"/>
    <property type="gene ID" value="ENSECRG00000001710.1"/>
</dbReference>
<keyword evidence="6 15" id="KW-1133">Transmembrane helix</keyword>
<dbReference type="RefSeq" id="XP_028652022.1">
    <property type="nucleotide sequence ID" value="XM_028796189.1"/>
</dbReference>
<keyword evidence="4 14" id="KW-0812">Transmembrane</keyword>
<dbReference type="PRINTS" id="PR01830">
    <property type="entry name" value="TRACEAMINER"/>
</dbReference>
<keyword evidence="7 14" id="KW-0297">G-protein coupled receptor</keyword>
<keyword evidence="9" id="KW-1015">Disulfide bond</keyword>
<dbReference type="InterPro" id="IPR000276">
    <property type="entry name" value="GPCR_Rhodpsn"/>
</dbReference>
<evidence type="ECO:0000256" key="4">
    <source>
        <dbReference type="ARBA" id="ARBA00022692"/>
    </source>
</evidence>
<feature type="transmembrane region" description="Helical" evidence="15">
    <location>
        <begin position="263"/>
        <end position="289"/>
    </location>
</feature>
<dbReference type="SMART" id="SM01381">
    <property type="entry name" value="7TM_GPCR_Srsx"/>
    <property type="match status" value="1"/>
</dbReference>
<evidence type="ECO:0000256" key="9">
    <source>
        <dbReference type="ARBA" id="ARBA00023157"/>
    </source>
</evidence>
<evidence type="ECO:0000313" key="18">
    <source>
        <dbReference type="Proteomes" id="UP000694620"/>
    </source>
</evidence>
<keyword evidence="8 15" id="KW-0472">Membrane</keyword>
<dbReference type="FunFam" id="1.20.1070.10:FF:000030">
    <property type="entry name" value="trace amine-associated receptor 1"/>
    <property type="match status" value="1"/>
</dbReference>
<keyword evidence="11" id="KW-0325">Glycoprotein</keyword>
<dbReference type="PROSITE" id="PS00237">
    <property type="entry name" value="G_PROTEIN_RECEP_F1_1"/>
    <property type="match status" value="1"/>
</dbReference>
<evidence type="ECO:0000256" key="11">
    <source>
        <dbReference type="ARBA" id="ARBA00023180"/>
    </source>
</evidence>
<sequence length="346" mass="39492">MNFTLSENSEIVQYCYDSVKSSCQKRPYAISVRILIYVFLWMTIIVTIVGNLLVIISISHFRVLHSPTNYFILSLAVIDLCLGGFIMPPVMVRSVETCWYFGKLFCKFHLSSVIMLCTASIIHLSVISIDRYYAVCHPLRYKTKITLSVTVNIICTSWVVSAVLGFGIVFLELNLKGIEDFYNTNINCVGSCILMQNEISGLLSSLFSFYIPGFIMICIYMKIFRVARRQARSIRDTARPMQITEENGDSASSKREAKAAKTLAIVLGVFLICWSPFFVCNIIDPFIHYTTPPLLIDILSWFGYLNSTFNPIVYGFFYSWFRKALKIILLGKIFQSNSSRMKLYAE</sequence>
<dbReference type="GO" id="GO:0005886">
    <property type="term" value="C:plasma membrane"/>
    <property type="evidence" value="ECO:0007669"/>
    <property type="project" value="UniProtKB-SubCell"/>
</dbReference>
<feature type="transmembrane region" description="Helical" evidence="15">
    <location>
        <begin position="108"/>
        <end position="129"/>
    </location>
</feature>
<feature type="transmembrane region" description="Helical" evidence="15">
    <location>
        <begin position="301"/>
        <end position="321"/>
    </location>
</feature>
<evidence type="ECO:0000256" key="1">
    <source>
        <dbReference type="ARBA" id="ARBA00004477"/>
    </source>
</evidence>